<dbReference type="InterPro" id="IPR036477">
    <property type="entry name" value="Formyl_transf_N_sf"/>
</dbReference>
<dbReference type="EC" id="2.1.2.9" evidence="3"/>
<evidence type="ECO:0000256" key="2">
    <source>
        <dbReference type="ARBA" id="ARBA00010699"/>
    </source>
</evidence>
<evidence type="ECO:0000313" key="11">
    <source>
        <dbReference type="Proteomes" id="UP001056381"/>
    </source>
</evidence>
<dbReference type="InterPro" id="IPR041711">
    <property type="entry name" value="Met-tRNA-FMT_N"/>
</dbReference>
<dbReference type="InterPro" id="IPR044135">
    <property type="entry name" value="Met-tRNA-FMT_C"/>
</dbReference>
<evidence type="ECO:0000259" key="9">
    <source>
        <dbReference type="Pfam" id="PF02911"/>
    </source>
</evidence>
<proteinExistence type="inferred from homology"/>
<keyword evidence="11" id="KW-1185">Reference proteome</keyword>
<keyword evidence="6" id="KW-0648">Protein biosynthesis</keyword>
<dbReference type="PANTHER" id="PTHR11138">
    <property type="entry name" value="METHIONYL-TRNA FORMYLTRANSFERASE"/>
    <property type="match status" value="1"/>
</dbReference>
<dbReference type="Pfam" id="PF00551">
    <property type="entry name" value="Formyl_trans_N"/>
    <property type="match status" value="1"/>
</dbReference>
<dbReference type="GO" id="GO:0004479">
    <property type="term" value="F:methionyl-tRNA formyltransferase activity"/>
    <property type="evidence" value="ECO:0007669"/>
    <property type="project" value="UniProtKB-EC"/>
</dbReference>
<evidence type="ECO:0000256" key="6">
    <source>
        <dbReference type="ARBA" id="ARBA00022917"/>
    </source>
</evidence>
<dbReference type="InterPro" id="IPR005794">
    <property type="entry name" value="Fmt"/>
</dbReference>
<feature type="domain" description="Formyl transferase C-terminal" evidence="9">
    <location>
        <begin position="206"/>
        <end position="302"/>
    </location>
</feature>
<dbReference type="NCBIfam" id="TIGR00460">
    <property type="entry name" value="fmt"/>
    <property type="match status" value="1"/>
</dbReference>
<evidence type="ECO:0000313" key="10">
    <source>
        <dbReference type="EMBL" id="URQ63193.1"/>
    </source>
</evidence>
<feature type="domain" description="Formyl transferase N-terminal" evidence="8">
    <location>
        <begin position="8"/>
        <end position="152"/>
    </location>
</feature>
<dbReference type="Gene3D" id="3.10.25.10">
    <property type="entry name" value="Formyl transferase, C-terminal domain"/>
    <property type="match status" value="1"/>
</dbReference>
<dbReference type="InterPro" id="IPR037022">
    <property type="entry name" value="Formyl_trans_C_sf"/>
</dbReference>
<evidence type="ECO:0000256" key="1">
    <source>
        <dbReference type="ARBA" id="ARBA00002606"/>
    </source>
</evidence>
<protein>
    <recommendedName>
        <fullName evidence="4">Methionyl-tRNA formyltransferase</fullName>
        <ecNumber evidence="3">2.1.2.9</ecNumber>
    </recommendedName>
</protein>
<comment type="catalytic activity">
    <reaction evidence="7">
        <text>L-methionyl-tRNA(fMet) + (6R)-10-formyltetrahydrofolate = N-formyl-L-methionyl-tRNA(fMet) + (6S)-5,6,7,8-tetrahydrofolate + H(+)</text>
        <dbReference type="Rhea" id="RHEA:24380"/>
        <dbReference type="Rhea" id="RHEA-COMP:9952"/>
        <dbReference type="Rhea" id="RHEA-COMP:9953"/>
        <dbReference type="ChEBI" id="CHEBI:15378"/>
        <dbReference type="ChEBI" id="CHEBI:57453"/>
        <dbReference type="ChEBI" id="CHEBI:78530"/>
        <dbReference type="ChEBI" id="CHEBI:78844"/>
        <dbReference type="ChEBI" id="CHEBI:195366"/>
        <dbReference type="EC" id="2.1.2.9"/>
    </reaction>
</comment>
<dbReference type="CDD" id="cd08646">
    <property type="entry name" value="FMT_core_Met-tRNA-FMT_N"/>
    <property type="match status" value="1"/>
</dbReference>
<evidence type="ECO:0000256" key="4">
    <source>
        <dbReference type="ARBA" id="ARBA00016014"/>
    </source>
</evidence>
<dbReference type="SUPFAM" id="SSF53328">
    <property type="entry name" value="Formyltransferase"/>
    <property type="match status" value="1"/>
</dbReference>
<dbReference type="InterPro" id="IPR002376">
    <property type="entry name" value="Formyl_transf_N"/>
</dbReference>
<evidence type="ECO:0000256" key="7">
    <source>
        <dbReference type="ARBA" id="ARBA00048558"/>
    </source>
</evidence>
<dbReference type="Gene3D" id="3.40.50.170">
    <property type="entry name" value="Formyl transferase, N-terminal domain"/>
    <property type="match status" value="1"/>
</dbReference>
<gene>
    <name evidence="10" type="primary">fmt</name>
    <name evidence="10" type="ORF">M9B40_00050</name>
</gene>
<comment type="similarity">
    <text evidence="2">Belongs to the Fmt family.</text>
</comment>
<dbReference type="Pfam" id="PF02911">
    <property type="entry name" value="Formyl_trans_C"/>
    <property type="match status" value="1"/>
</dbReference>
<dbReference type="AlphaFoldDB" id="A0A9Q8U0V7"/>
<dbReference type="InterPro" id="IPR011034">
    <property type="entry name" value="Formyl_transferase-like_C_sf"/>
</dbReference>
<dbReference type="PANTHER" id="PTHR11138:SF5">
    <property type="entry name" value="METHIONYL-TRNA FORMYLTRANSFERASE, MITOCHONDRIAL"/>
    <property type="match status" value="1"/>
</dbReference>
<accession>A0A9Q8U0V7</accession>
<reference evidence="10" key="1">
    <citation type="submission" date="2022-05" db="EMBL/GenBank/DDBJ databases">
        <title>Single-amplified genomics reveal most streamlined microbe among free-living bacteria.</title>
        <authorList>
            <person name="Roda-Garcia J."/>
            <person name="Haro-Moreno J.M."/>
            <person name="Rodriguez-Valera F."/>
            <person name="Almagro-Moreno S."/>
            <person name="Lopez-Perez M."/>
        </authorList>
    </citation>
    <scope>NUCLEOTIDE SEQUENCE</scope>
    <source>
        <strain evidence="10">TMED112-D2-2</strain>
    </source>
</reference>
<organism evidence="10 11">
    <name type="scientific">SAR86 cluster bacterium</name>
    <dbReference type="NCBI Taxonomy" id="2030880"/>
    <lineage>
        <taxon>Bacteria</taxon>
        <taxon>Pseudomonadati</taxon>
        <taxon>Pseudomonadota</taxon>
        <taxon>Gammaproteobacteria</taxon>
        <taxon>SAR86 cluster</taxon>
    </lineage>
</organism>
<evidence type="ECO:0000259" key="8">
    <source>
        <dbReference type="Pfam" id="PF00551"/>
    </source>
</evidence>
<name>A0A9Q8U0V7_9GAMM</name>
<dbReference type="GO" id="GO:0005829">
    <property type="term" value="C:cytosol"/>
    <property type="evidence" value="ECO:0007669"/>
    <property type="project" value="TreeGrafter"/>
</dbReference>
<keyword evidence="5 10" id="KW-0808">Transferase</keyword>
<dbReference type="EMBL" id="CP097966">
    <property type="protein sequence ID" value="URQ63193.1"/>
    <property type="molecule type" value="Genomic_DNA"/>
</dbReference>
<dbReference type="CDD" id="cd08704">
    <property type="entry name" value="Met_tRNA_FMT_C"/>
    <property type="match status" value="1"/>
</dbReference>
<dbReference type="SUPFAM" id="SSF50486">
    <property type="entry name" value="FMT C-terminal domain-like"/>
    <property type="match status" value="1"/>
</dbReference>
<dbReference type="Proteomes" id="UP001056381">
    <property type="component" value="Chromosome"/>
</dbReference>
<evidence type="ECO:0000256" key="5">
    <source>
        <dbReference type="ARBA" id="ARBA00022679"/>
    </source>
</evidence>
<comment type="function">
    <text evidence="1">Attaches a formyl group to the free amino group of methionyl-tRNA(fMet). The formyl group appears to play a dual role in the initiator identity of N-formylmethionyl-tRNA by promoting its recognition by IF2 and preventing the misappropriation of this tRNA by the elongation apparatus.</text>
</comment>
<evidence type="ECO:0000256" key="3">
    <source>
        <dbReference type="ARBA" id="ARBA00012261"/>
    </source>
</evidence>
<sequence>MKKNRKINIAFAGTPEIAFDIFEELSNKDFQINFILTQTDKKSGRGAQLKSSKFLEKKDIYNVLQPENLNDDDFKKIILNQNIDLLIVVAYGKILPSWLLEHPKYGCLNVHFSLLPKWRGAAPMQRAIANGDKSFGVSFMKIEEKLDAGGIYKTFSTNNHGQDIYALEEELVEITNMDLSNTIIEICSEKIIPETQEEEKATYADKIAKEEGLINWNIDSSQIFRNFLAFKRWPGCYFKLNDELVRAINIENIKTIKGNPGEISSFNKDGMIVCCNKGAINLKSVQFPGKKVISSNDFFNSKRDIIPLKENLI</sequence>
<dbReference type="InterPro" id="IPR005793">
    <property type="entry name" value="Formyl_trans_C"/>
</dbReference>